<proteinExistence type="predicted"/>
<accession>A0ABZ3INC3</accession>
<organism evidence="1 2">
    <name type="scientific">Sporomusa silvacetica DSM 10669</name>
    <dbReference type="NCBI Taxonomy" id="1123289"/>
    <lineage>
        <taxon>Bacteria</taxon>
        <taxon>Bacillati</taxon>
        <taxon>Bacillota</taxon>
        <taxon>Negativicutes</taxon>
        <taxon>Selenomonadales</taxon>
        <taxon>Sporomusaceae</taxon>
        <taxon>Sporomusa</taxon>
    </lineage>
</organism>
<dbReference type="EMBL" id="CP155573">
    <property type="protein sequence ID" value="XFO67177.1"/>
    <property type="molecule type" value="Genomic_DNA"/>
</dbReference>
<sequence>MGRYNKDRLLRAGEFGLIFFDQSRDRFYIEMFDEYLLQIIKRIEKRNKDASLEQQAMALEGELYKKIEAIFLGYRKDDIIFITLAIKDALRQEQLKMKASWERQSDFDVALLLQKMVLPKKSDEFRGSCFSLYDDVFVEAIYYCQIVILLKENLKRNEFFKFAKRLRDFTDTLYENQMLIDHYENLLRQCDTERPEDFVIVNENLLKILKSRRLTSDDIYEKISNTIEELVGFDFEDLNKLQIIVQCEGFIIANRNWFVSRIKKNISKEKLEKIIDFFSINSLLDKPYQELSERRFELKSIYCTDDFMAFACLDLVQNIEVFKKIVFSGHFLQMYFLEESNQTVFQQAQREMTTFISYVLGDQLETNGYIIPKIKIDGHNIIQVEIGKILNEAKVNILQGIGDIDVLAVNINKKEILNIEFKYYKPSMDFSGFLKKDKKVEEKDKAFTKMIKRHKVIEENLELVLRFIVNQDCVNSINEYKVRSIIITARPNYYCLKQKEVEYLTFAGFIKQVQEKVL</sequence>
<dbReference type="RefSeq" id="WP_094603564.1">
    <property type="nucleotide sequence ID" value="NZ_CP155573.1"/>
</dbReference>
<reference evidence="1" key="1">
    <citation type="submission" date="2024-05" db="EMBL/GenBank/DDBJ databases">
        <title>Isolation and characterization of Sporomusa carbonis sp. nov., a carboxydotrophic hydrogenogen in the genus of Sporomusa isolated from a charcoal burning pile.</title>
        <authorList>
            <person name="Boeer T."/>
            <person name="Rosenbaum F."/>
            <person name="Eysell L."/>
            <person name="Mueller V."/>
            <person name="Daniel R."/>
            <person name="Poehlein A."/>
        </authorList>
    </citation>
    <scope>NUCLEOTIDE SEQUENCE [LARGE SCALE GENOMIC DNA]</scope>
    <source>
        <strain evidence="1">DSM 10669</strain>
    </source>
</reference>
<keyword evidence="2" id="KW-1185">Reference proteome</keyword>
<dbReference type="Proteomes" id="UP000216752">
    <property type="component" value="Chromosome"/>
</dbReference>
<evidence type="ECO:0000313" key="2">
    <source>
        <dbReference type="Proteomes" id="UP000216752"/>
    </source>
</evidence>
<protein>
    <submittedName>
        <fullName evidence="1">Uncharacterized protein</fullName>
    </submittedName>
</protein>
<gene>
    <name evidence="1" type="ORF">SPSIL_033660</name>
</gene>
<evidence type="ECO:0000313" key="1">
    <source>
        <dbReference type="EMBL" id="XFO67177.1"/>
    </source>
</evidence>
<name>A0ABZ3INC3_9FIRM</name>